<dbReference type="Pfam" id="PF05940">
    <property type="entry name" value="NnrS"/>
    <property type="match status" value="1"/>
</dbReference>
<evidence type="ECO:0000313" key="3">
    <source>
        <dbReference type="Proteomes" id="UP000017819"/>
    </source>
</evidence>
<organism evidence="2 3">
    <name type="scientific">Lutibaculum baratangense AMV1</name>
    <dbReference type="NCBI Taxonomy" id="631454"/>
    <lineage>
        <taxon>Bacteria</taxon>
        <taxon>Pseudomonadati</taxon>
        <taxon>Pseudomonadota</taxon>
        <taxon>Alphaproteobacteria</taxon>
        <taxon>Hyphomicrobiales</taxon>
        <taxon>Tepidamorphaceae</taxon>
        <taxon>Lutibaculum</taxon>
    </lineage>
</organism>
<accession>V4TID6</accession>
<name>V4TID6_9HYPH</name>
<comment type="caution">
    <text evidence="2">The sequence shown here is derived from an EMBL/GenBank/DDBJ whole genome shotgun (WGS) entry which is preliminary data.</text>
</comment>
<feature type="transmembrane region" description="Helical" evidence="1">
    <location>
        <begin position="147"/>
        <end position="166"/>
    </location>
</feature>
<dbReference type="AlphaFoldDB" id="V4TID6"/>
<proteinExistence type="predicted"/>
<feature type="transmembrane region" description="Helical" evidence="1">
    <location>
        <begin position="172"/>
        <end position="196"/>
    </location>
</feature>
<feature type="transmembrane region" description="Helical" evidence="1">
    <location>
        <begin position="216"/>
        <end position="235"/>
    </location>
</feature>
<feature type="transmembrane region" description="Helical" evidence="1">
    <location>
        <begin position="116"/>
        <end position="135"/>
    </location>
</feature>
<feature type="transmembrane region" description="Helical" evidence="1">
    <location>
        <begin position="59"/>
        <end position="80"/>
    </location>
</feature>
<keyword evidence="1" id="KW-0812">Transmembrane</keyword>
<dbReference type="PATRIC" id="fig|631454.5.peg.1582"/>
<feature type="transmembrane region" description="Helical" evidence="1">
    <location>
        <begin position="365"/>
        <end position="386"/>
    </location>
</feature>
<dbReference type="OrthoDB" id="5146486at2"/>
<dbReference type="eggNOG" id="COG3213">
    <property type="taxonomic scope" value="Bacteria"/>
</dbReference>
<keyword evidence="1" id="KW-1133">Transmembrane helix</keyword>
<keyword evidence="3" id="KW-1185">Reference proteome</keyword>
<dbReference type="InterPro" id="IPR010266">
    <property type="entry name" value="NnrS"/>
</dbReference>
<feature type="transmembrane region" description="Helical" evidence="1">
    <location>
        <begin position="271"/>
        <end position="292"/>
    </location>
</feature>
<dbReference type="EMBL" id="AWXZ01000018">
    <property type="protein sequence ID" value="ESR25768.1"/>
    <property type="molecule type" value="Genomic_DNA"/>
</dbReference>
<evidence type="ECO:0000313" key="2">
    <source>
        <dbReference type="EMBL" id="ESR25768.1"/>
    </source>
</evidence>
<protein>
    <submittedName>
        <fullName evidence="2">NnrS protein involved in response to NO</fullName>
    </submittedName>
</protein>
<dbReference type="Proteomes" id="UP000017819">
    <property type="component" value="Unassembled WGS sequence"/>
</dbReference>
<keyword evidence="1" id="KW-0472">Membrane</keyword>
<gene>
    <name evidence="2" type="ORF">N177_1601</name>
</gene>
<feature type="transmembrane region" description="Helical" evidence="1">
    <location>
        <begin position="241"/>
        <end position="259"/>
    </location>
</feature>
<dbReference type="STRING" id="631454.N177_1601"/>
<sequence length="394" mass="40728">MPMSPALAASRSRREAGWLFAAPFRPFFLFASLHAAASVPVWVWIYVSGANEVAHMPPLVWHAHEMVFGYLPAVMAGYLLSSTPNWTGRLPASGWPLAGLVSIWLAGRTVPLVAPAAVGLLVDAAFPLAVAFVLMREARAGRAAQSRHGLMLFPLLAAGSIAHRLFAGDHDVASLLARLGIAVGILLIAAVGGRLVPSLTRNALAAGGAERVPEPYGRFDVVVLLIGSAALAGWVAAPASVISGALLAAATLLHLVRLARWRGWLLRAADVLALHLGCLWLVVGTGLAALAADPPGAVPPDAALHAFSAGAIGVMTMAVMARLAATRGVTGHARADLALWALGLVNAGAVLRVAAPMAGVDHLPLLVAGAALWSGGFALFALAMIFGRKHRPAR</sequence>
<feature type="transmembrane region" description="Helical" evidence="1">
    <location>
        <begin position="337"/>
        <end position="359"/>
    </location>
</feature>
<feature type="transmembrane region" description="Helical" evidence="1">
    <location>
        <begin position="304"/>
        <end position="325"/>
    </location>
</feature>
<reference evidence="2 3" key="1">
    <citation type="journal article" date="2014" name="Genome Announc.">
        <title>Draft Genome Sequence of Lutibaculum baratangense Strain AMV1T, Isolated from a Mud Volcano in Andamans, India.</title>
        <authorList>
            <person name="Singh A."/>
            <person name="Sreenivas A."/>
            <person name="Sathyanarayana Reddy G."/>
            <person name="Pinnaka A.K."/>
            <person name="Shivaji S."/>
        </authorList>
    </citation>
    <scope>NUCLEOTIDE SEQUENCE [LARGE SCALE GENOMIC DNA]</scope>
    <source>
        <strain evidence="2 3">AMV1</strain>
    </source>
</reference>
<evidence type="ECO:0000256" key="1">
    <source>
        <dbReference type="SAM" id="Phobius"/>
    </source>
</evidence>